<name>A0AAV4DGI0_9GAST</name>
<dbReference type="EMBL" id="BLXT01007857">
    <property type="protein sequence ID" value="GFO43255.1"/>
    <property type="molecule type" value="Genomic_DNA"/>
</dbReference>
<protein>
    <submittedName>
        <fullName evidence="1">Mitogen-activated protein kinase</fullName>
    </submittedName>
</protein>
<dbReference type="GO" id="GO:0016301">
    <property type="term" value="F:kinase activity"/>
    <property type="evidence" value="ECO:0007669"/>
    <property type="project" value="UniProtKB-KW"/>
</dbReference>
<dbReference type="Gene3D" id="1.10.510.10">
    <property type="entry name" value="Transferase(Phosphotransferase) domain 1"/>
    <property type="match status" value="1"/>
</dbReference>
<dbReference type="SUPFAM" id="SSF56112">
    <property type="entry name" value="Protein kinase-like (PK-like)"/>
    <property type="match status" value="1"/>
</dbReference>
<dbReference type="Proteomes" id="UP000735302">
    <property type="component" value="Unassembled WGS sequence"/>
</dbReference>
<gene>
    <name evidence="1" type="ORF">PoB_006976000</name>
</gene>
<accession>A0AAV4DGI0</accession>
<comment type="caution">
    <text evidence="1">The sequence shown here is derived from an EMBL/GenBank/DDBJ whole genome shotgun (WGS) entry which is preliminary data.</text>
</comment>
<dbReference type="InterPro" id="IPR011009">
    <property type="entry name" value="Kinase-like_dom_sf"/>
</dbReference>
<reference evidence="1 2" key="1">
    <citation type="journal article" date="2021" name="Elife">
        <title>Chloroplast acquisition without the gene transfer in kleptoplastic sea slugs, Plakobranchus ocellatus.</title>
        <authorList>
            <person name="Maeda T."/>
            <person name="Takahashi S."/>
            <person name="Yoshida T."/>
            <person name="Shimamura S."/>
            <person name="Takaki Y."/>
            <person name="Nagai Y."/>
            <person name="Toyoda A."/>
            <person name="Suzuki Y."/>
            <person name="Arimoto A."/>
            <person name="Ishii H."/>
            <person name="Satoh N."/>
            <person name="Nishiyama T."/>
            <person name="Hasebe M."/>
            <person name="Maruyama T."/>
            <person name="Minagawa J."/>
            <person name="Obokata J."/>
            <person name="Shigenobu S."/>
        </authorList>
    </citation>
    <scope>NUCLEOTIDE SEQUENCE [LARGE SCALE GENOMIC DNA]</scope>
</reference>
<dbReference type="AlphaFoldDB" id="A0AAV4DGI0"/>
<keyword evidence="2" id="KW-1185">Reference proteome</keyword>
<sequence>MPTACQSARDYIRSRPHKPAALNQFYTLSDQATHEAVHLLCRMLVLNPNKRITAADALTHPYLDEGRLRFHSCMCSCCTPGNQGRNFCPDLEPECPVPFDFNFEKSLTNVSRVKEKLYKFIHEHQQRSTNKLPLCLNPHAAALAKIQREANPGRRTRRCCLESTPQAAASGTLCHHPMGASSELFSPSSILALPPIQADQCPCVGATLPGLRLELNYHHHLINGRSHDNRSMLTQDRLQQQQESDSDFADSAIHLGHMSSSRGFSNYNTINSPSAAMNTTAVDNSNMTAAATTLSRDLPA</sequence>
<evidence type="ECO:0000313" key="1">
    <source>
        <dbReference type="EMBL" id="GFO43255.1"/>
    </source>
</evidence>
<keyword evidence="1" id="KW-0808">Transferase</keyword>
<evidence type="ECO:0000313" key="2">
    <source>
        <dbReference type="Proteomes" id="UP000735302"/>
    </source>
</evidence>
<keyword evidence="1" id="KW-0418">Kinase</keyword>
<proteinExistence type="predicted"/>
<organism evidence="1 2">
    <name type="scientific">Plakobranchus ocellatus</name>
    <dbReference type="NCBI Taxonomy" id="259542"/>
    <lineage>
        <taxon>Eukaryota</taxon>
        <taxon>Metazoa</taxon>
        <taxon>Spiralia</taxon>
        <taxon>Lophotrochozoa</taxon>
        <taxon>Mollusca</taxon>
        <taxon>Gastropoda</taxon>
        <taxon>Heterobranchia</taxon>
        <taxon>Euthyneura</taxon>
        <taxon>Panpulmonata</taxon>
        <taxon>Sacoglossa</taxon>
        <taxon>Placobranchoidea</taxon>
        <taxon>Plakobranchidae</taxon>
        <taxon>Plakobranchus</taxon>
    </lineage>
</organism>